<protein>
    <submittedName>
        <fullName evidence="1">Uncharacterized protein</fullName>
    </submittedName>
</protein>
<accession>A0A1F5K7Y0</accession>
<comment type="caution">
    <text evidence="1">The sequence shown here is derived from an EMBL/GenBank/DDBJ whole genome shotgun (WGS) entry which is preliminary data.</text>
</comment>
<dbReference type="EMBL" id="MFDH01000005">
    <property type="protein sequence ID" value="OGE36944.1"/>
    <property type="molecule type" value="Genomic_DNA"/>
</dbReference>
<dbReference type="AlphaFoldDB" id="A0A1F5K7Y0"/>
<reference evidence="1 2" key="1">
    <citation type="journal article" date="2016" name="Nat. Commun.">
        <title>Thousands of microbial genomes shed light on interconnected biogeochemical processes in an aquifer system.</title>
        <authorList>
            <person name="Anantharaman K."/>
            <person name="Brown C.T."/>
            <person name="Hug L.A."/>
            <person name="Sharon I."/>
            <person name="Castelle C.J."/>
            <person name="Probst A.J."/>
            <person name="Thomas B.C."/>
            <person name="Singh A."/>
            <person name="Wilkins M.J."/>
            <person name="Karaoz U."/>
            <person name="Brodie E.L."/>
            <person name="Williams K.H."/>
            <person name="Hubbard S.S."/>
            <person name="Banfield J.F."/>
        </authorList>
    </citation>
    <scope>NUCLEOTIDE SEQUENCE [LARGE SCALE GENOMIC DNA]</scope>
</reference>
<proteinExistence type="predicted"/>
<sequence length="103" mass="11627">MLAEAEPFQSISTTPIRVQALNGHNRQIELKVLTAELPPPDVSKVEAWVNRIAGKRVILQELDRNRTWVVGLDQLLKFGTYYGPHGHLKFVSIFSEYPGSDKV</sequence>
<evidence type="ECO:0000313" key="2">
    <source>
        <dbReference type="Proteomes" id="UP000176405"/>
    </source>
</evidence>
<gene>
    <name evidence="1" type="ORF">A3E45_01735</name>
</gene>
<dbReference type="Proteomes" id="UP000176405">
    <property type="component" value="Unassembled WGS sequence"/>
</dbReference>
<dbReference type="STRING" id="1797780.A3E45_01735"/>
<organism evidence="1 2">
    <name type="scientific">Candidatus Daviesbacteria bacterium RIFCSPHIGHO2_12_FULL_43_11</name>
    <dbReference type="NCBI Taxonomy" id="1797780"/>
    <lineage>
        <taxon>Bacteria</taxon>
        <taxon>Candidatus Daviesiibacteriota</taxon>
    </lineage>
</organism>
<evidence type="ECO:0000313" key="1">
    <source>
        <dbReference type="EMBL" id="OGE36944.1"/>
    </source>
</evidence>
<name>A0A1F5K7Y0_9BACT</name>